<accession>A0A3A4QT54</accession>
<protein>
    <submittedName>
        <fullName evidence="1">Uncharacterized protein</fullName>
    </submittedName>
</protein>
<dbReference type="Proteomes" id="UP000266426">
    <property type="component" value="Unassembled WGS sequence"/>
</dbReference>
<dbReference type="EMBL" id="QZJZ01000087">
    <property type="protein sequence ID" value="RJP57024.1"/>
    <property type="molecule type" value="Genomic_DNA"/>
</dbReference>
<proteinExistence type="predicted"/>
<comment type="caution">
    <text evidence="1">The sequence shown here is derived from an EMBL/GenBank/DDBJ whole genome shotgun (WGS) entry which is preliminary data.</text>
</comment>
<sequence>MPLLDDATGFKILDIAPAVDMLVTLSTVQFLARMLQTIRQAHSANLSFTLFAGYFTVMNDEHY</sequence>
<organism evidence="1 2">
    <name type="scientific">Candidatus Auribacter fodinae</name>
    <dbReference type="NCBI Taxonomy" id="2093366"/>
    <lineage>
        <taxon>Bacteria</taxon>
        <taxon>Pseudomonadati</taxon>
        <taxon>Candidatus Auribacterota</taxon>
        <taxon>Candidatus Auribacteria</taxon>
        <taxon>Candidatus Auribacterales</taxon>
        <taxon>Candidatus Auribacteraceae</taxon>
        <taxon>Candidatus Auribacter</taxon>
    </lineage>
</organism>
<name>A0A3A4QT54_9BACT</name>
<evidence type="ECO:0000313" key="1">
    <source>
        <dbReference type="EMBL" id="RJP57024.1"/>
    </source>
</evidence>
<dbReference type="AlphaFoldDB" id="A0A3A4QT54"/>
<gene>
    <name evidence="1" type="ORF">C4541_11145</name>
</gene>
<evidence type="ECO:0000313" key="2">
    <source>
        <dbReference type="Proteomes" id="UP000266426"/>
    </source>
</evidence>
<reference evidence="1 2" key="1">
    <citation type="journal article" date="2017" name="ISME J.">
        <title>Energy and carbon metabolisms in a deep terrestrial subsurface fluid microbial community.</title>
        <authorList>
            <person name="Momper L."/>
            <person name="Jungbluth S.P."/>
            <person name="Lee M.D."/>
            <person name="Amend J.P."/>
        </authorList>
    </citation>
    <scope>NUCLEOTIDE SEQUENCE [LARGE SCALE GENOMIC DNA]</scope>
    <source>
        <strain evidence="1">SURF_26</strain>
    </source>
</reference>